<keyword evidence="1" id="KW-0812">Transmembrane</keyword>
<dbReference type="Proteomes" id="UP000196475">
    <property type="component" value="Unassembled WGS sequence"/>
</dbReference>
<feature type="transmembrane region" description="Helical" evidence="1">
    <location>
        <begin position="237"/>
        <end position="254"/>
    </location>
</feature>
<dbReference type="InterPro" id="IPR039447">
    <property type="entry name" value="UreH-like_TM_dom"/>
</dbReference>
<gene>
    <name evidence="3" type="ORF">BAA01_16110</name>
</gene>
<dbReference type="EMBL" id="LZRT01000019">
    <property type="protein sequence ID" value="OUM90366.1"/>
    <property type="molecule type" value="Genomic_DNA"/>
</dbReference>
<evidence type="ECO:0000259" key="2">
    <source>
        <dbReference type="Pfam" id="PF13386"/>
    </source>
</evidence>
<keyword evidence="1" id="KW-0472">Membrane</keyword>
<feature type="transmembrane region" description="Helical" evidence="1">
    <location>
        <begin position="78"/>
        <end position="97"/>
    </location>
</feature>
<proteinExistence type="predicted"/>
<feature type="transmembrane region" description="Helical" evidence="1">
    <location>
        <begin position="198"/>
        <end position="217"/>
    </location>
</feature>
<comment type="caution">
    <text evidence="3">The sequence shown here is derived from an EMBL/GenBank/DDBJ whole genome shotgun (WGS) entry which is preliminary data.</text>
</comment>
<dbReference type="InterPro" id="IPR051790">
    <property type="entry name" value="Cytochrome_c-biogenesis_DsbD"/>
</dbReference>
<evidence type="ECO:0000313" key="3">
    <source>
        <dbReference type="EMBL" id="OUM90366.1"/>
    </source>
</evidence>
<evidence type="ECO:0000256" key="1">
    <source>
        <dbReference type="SAM" id="Phobius"/>
    </source>
</evidence>
<feature type="transmembrane region" description="Helical" evidence="1">
    <location>
        <begin position="34"/>
        <end position="57"/>
    </location>
</feature>
<feature type="transmembrane region" description="Helical" evidence="1">
    <location>
        <begin position="9"/>
        <end position="28"/>
    </location>
</feature>
<evidence type="ECO:0000313" key="4">
    <source>
        <dbReference type="Proteomes" id="UP000196475"/>
    </source>
</evidence>
<name>A0A1Y3PW41_9BACI</name>
<sequence>MRIDGGGRLLYLLLSQFSAWVSQPVFTLNERSNVALFSALLLGLIGAMAPCQLSASVGAMTYFGNRQMQNSHVSWREMIWYLVGKMTVYTSLGLLFYRMGRNFSVETAPVLGCARMLLGPLLILIGIFLLGWIRLPGVGARFSAALNQCARKWGGNSGAFLMGVAFSLGFCPTMFWLFFGLLMPLTMDVEYGLMLPPLFAVGTALPLLLFLGISYGVGRHRLPIRKARQVGRWVQQVAGVFFILLGIADMMIFWDHMLAFCAF</sequence>
<feature type="transmembrane region" description="Helical" evidence="1">
    <location>
        <begin position="158"/>
        <end position="178"/>
    </location>
</feature>
<protein>
    <recommendedName>
        <fullName evidence="2">Urease accessory protein UreH-like transmembrane domain-containing protein</fullName>
    </recommendedName>
</protein>
<reference evidence="4" key="1">
    <citation type="submission" date="2016-06" db="EMBL/GenBank/DDBJ databases">
        <authorList>
            <person name="Nascimento L."/>
            <person name="Pereira R.V."/>
            <person name="Martins L.F."/>
            <person name="Quaggio R.B."/>
            <person name="Silva A.M."/>
            <person name="Setubal J.C."/>
        </authorList>
    </citation>
    <scope>NUCLEOTIDE SEQUENCE [LARGE SCALE GENOMIC DNA]</scope>
</reference>
<feature type="domain" description="Urease accessory protein UreH-like transmembrane" evidence="2">
    <location>
        <begin position="39"/>
        <end position="247"/>
    </location>
</feature>
<organism evidence="3 4">
    <name type="scientific">Bacillus thermozeamaize</name>
    <dbReference type="NCBI Taxonomy" id="230954"/>
    <lineage>
        <taxon>Bacteria</taxon>
        <taxon>Bacillati</taxon>
        <taxon>Bacillota</taxon>
        <taxon>Bacilli</taxon>
        <taxon>Bacillales</taxon>
        <taxon>Bacillaceae</taxon>
        <taxon>Bacillus</taxon>
    </lineage>
</organism>
<dbReference type="PANTHER" id="PTHR31272:SF4">
    <property type="entry name" value="CYTOCHROME C-TYPE BIOGENESIS PROTEIN HI_1454-RELATED"/>
    <property type="match status" value="1"/>
</dbReference>
<dbReference type="Pfam" id="PF13386">
    <property type="entry name" value="DsbD_2"/>
    <property type="match status" value="1"/>
</dbReference>
<accession>A0A1Y3PW41</accession>
<keyword evidence="1" id="KW-1133">Transmembrane helix</keyword>
<feature type="transmembrane region" description="Helical" evidence="1">
    <location>
        <begin position="117"/>
        <end position="137"/>
    </location>
</feature>
<dbReference type="PANTHER" id="PTHR31272">
    <property type="entry name" value="CYTOCHROME C-TYPE BIOGENESIS PROTEIN HI_1454-RELATED"/>
    <property type="match status" value="1"/>
</dbReference>
<dbReference type="AlphaFoldDB" id="A0A1Y3PW41"/>